<dbReference type="Proteomes" id="UP000030764">
    <property type="component" value="Unassembled WGS sequence"/>
</dbReference>
<feature type="non-terminal residue" evidence="1">
    <location>
        <position position="1"/>
    </location>
</feature>
<evidence type="ECO:0000313" key="1">
    <source>
        <dbReference type="EMBL" id="KFD51010.1"/>
    </source>
</evidence>
<feature type="non-terminal residue" evidence="1">
    <location>
        <position position="21"/>
    </location>
</feature>
<sequence length="21" mass="2264">CIAKLDKLADSVTFVPFVPSI</sequence>
<dbReference type="EMBL" id="KL363244">
    <property type="protein sequence ID" value="KFD51010.1"/>
    <property type="molecule type" value="Genomic_DNA"/>
</dbReference>
<dbReference type="EMBL" id="KL367474">
    <property type="protein sequence ID" value="KFD73223.1"/>
    <property type="molecule type" value="Genomic_DNA"/>
</dbReference>
<proteinExistence type="predicted"/>
<protein>
    <submittedName>
        <fullName evidence="1">Uncharacterized protein</fullName>
    </submittedName>
</protein>
<accession>A0A085M1B4</accession>
<dbReference type="Proteomes" id="UP000030758">
    <property type="component" value="Unassembled WGS sequence"/>
</dbReference>
<keyword evidence="3" id="KW-1185">Reference proteome</keyword>
<evidence type="ECO:0000313" key="2">
    <source>
        <dbReference type="EMBL" id="KFD73223.1"/>
    </source>
</evidence>
<evidence type="ECO:0000313" key="3">
    <source>
        <dbReference type="Proteomes" id="UP000030764"/>
    </source>
</evidence>
<reference evidence="1 3" key="1">
    <citation type="journal article" date="2014" name="Nat. Genet.">
        <title>Genome and transcriptome of the porcine whipworm Trichuris suis.</title>
        <authorList>
            <person name="Jex A.R."/>
            <person name="Nejsum P."/>
            <person name="Schwarz E.M."/>
            <person name="Hu L."/>
            <person name="Young N.D."/>
            <person name="Hall R.S."/>
            <person name="Korhonen P.K."/>
            <person name="Liao S."/>
            <person name="Thamsborg S."/>
            <person name="Xia J."/>
            <person name="Xu P."/>
            <person name="Wang S."/>
            <person name="Scheerlinck J.P."/>
            <person name="Hofmann A."/>
            <person name="Sternberg P.W."/>
            <person name="Wang J."/>
            <person name="Gasser R.B."/>
        </authorList>
    </citation>
    <scope>NUCLEOTIDE SEQUENCE [LARGE SCALE GENOMIC DNA]</scope>
    <source>
        <strain evidence="2">DCEP-RM93F</strain>
        <strain evidence="1">DCEP-RM93M</strain>
    </source>
</reference>
<gene>
    <name evidence="1" type="ORF">M513_08051</name>
    <name evidence="2" type="ORF">M514_08051</name>
</gene>
<name>A0A085M1B4_9BILA</name>
<organism evidence="1 3">
    <name type="scientific">Trichuris suis</name>
    <name type="common">pig whipworm</name>
    <dbReference type="NCBI Taxonomy" id="68888"/>
    <lineage>
        <taxon>Eukaryota</taxon>
        <taxon>Metazoa</taxon>
        <taxon>Ecdysozoa</taxon>
        <taxon>Nematoda</taxon>
        <taxon>Enoplea</taxon>
        <taxon>Dorylaimia</taxon>
        <taxon>Trichinellida</taxon>
        <taxon>Trichuridae</taxon>
        <taxon>Trichuris</taxon>
    </lineage>
</organism>
<dbReference type="AlphaFoldDB" id="A0A085M1B4"/>